<name>A0A8J4WS52_9TREM</name>
<dbReference type="GO" id="GO:0051603">
    <property type="term" value="P:proteolysis involved in protein catabolic process"/>
    <property type="evidence" value="ECO:0007669"/>
    <property type="project" value="TreeGrafter"/>
</dbReference>
<dbReference type="EMBL" id="LUCH01021291">
    <property type="protein sequence ID" value="KAF5394087.1"/>
    <property type="molecule type" value="Genomic_DNA"/>
</dbReference>
<evidence type="ECO:0000313" key="3">
    <source>
        <dbReference type="Proteomes" id="UP000748531"/>
    </source>
</evidence>
<dbReference type="InterPro" id="IPR001096">
    <property type="entry name" value="Peptidase_C13"/>
</dbReference>
<dbReference type="PANTHER" id="PTHR12000:SF42">
    <property type="entry name" value="LEGUMAIN"/>
    <property type="match status" value="1"/>
</dbReference>
<dbReference type="AlphaFoldDB" id="A0A8J4WS52"/>
<protein>
    <submittedName>
        <fullName evidence="2">Uncharacterized protein</fullName>
    </submittedName>
</protein>
<reference evidence="2" key="1">
    <citation type="submission" date="2019-05" db="EMBL/GenBank/DDBJ databases">
        <title>Annotation for the trematode Paragonimus heterotremus.</title>
        <authorList>
            <person name="Choi Y.-J."/>
        </authorList>
    </citation>
    <scope>NUCLEOTIDE SEQUENCE</scope>
    <source>
        <strain evidence="2">LC</strain>
    </source>
</reference>
<dbReference type="OrthoDB" id="192611at2759"/>
<dbReference type="Proteomes" id="UP000748531">
    <property type="component" value="Unassembled WGS sequence"/>
</dbReference>
<dbReference type="Pfam" id="PF01650">
    <property type="entry name" value="Peptidase_C13"/>
    <property type="match status" value="1"/>
</dbReference>
<dbReference type="GO" id="GO:0006624">
    <property type="term" value="P:vacuolar protein processing"/>
    <property type="evidence" value="ECO:0007669"/>
    <property type="project" value="TreeGrafter"/>
</dbReference>
<evidence type="ECO:0000313" key="2">
    <source>
        <dbReference type="EMBL" id="KAF5394087.1"/>
    </source>
</evidence>
<proteinExistence type="inferred from homology"/>
<comment type="similarity">
    <text evidence="1">Belongs to the peptidase C13 family.</text>
</comment>
<accession>A0A8J4WS52</accession>
<organism evidence="2 3">
    <name type="scientific">Paragonimus heterotremus</name>
    <dbReference type="NCBI Taxonomy" id="100268"/>
    <lineage>
        <taxon>Eukaryota</taxon>
        <taxon>Metazoa</taxon>
        <taxon>Spiralia</taxon>
        <taxon>Lophotrochozoa</taxon>
        <taxon>Platyhelminthes</taxon>
        <taxon>Trematoda</taxon>
        <taxon>Digenea</taxon>
        <taxon>Plagiorchiida</taxon>
        <taxon>Troglotremata</taxon>
        <taxon>Troglotrematidae</taxon>
        <taxon>Paragonimus</taxon>
    </lineage>
</organism>
<dbReference type="Gene3D" id="3.40.50.1460">
    <property type="match status" value="1"/>
</dbReference>
<dbReference type="PANTHER" id="PTHR12000">
    <property type="entry name" value="HEMOGLOBINASE FAMILY MEMBER"/>
    <property type="match status" value="1"/>
</dbReference>
<gene>
    <name evidence="2" type="ORF">PHET_12262</name>
</gene>
<sequence>MKMHTCLADEYSYNWMTDTETHDAHRMTLDQQFNNVKTATLKSHVMKYGDMVCTLS</sequence>
<dbReference type="GO" id="GO:0004197">
    <property type="term" value="F:cysteine-type endopeptidase activity"/>
    <property type="evidence" value="ECO:0007669"/>
    <property type="project" value="TreeGrafter"/>
</dbReference>
<comment type="caution">
    <text evidence="2">The sequence shown here is derived from an EMBL/GenBank/DDBJ whole genome shotgun (WGS) entry which is preliminary data.</text>
</comment>
<evidence type="ECO:0000256" key="1">
    <source>
        <dbReference type="ARBA" id="ARBA00009941"/>
    </source>
</evidence>
<dbReference type="GO" id="GO:0005773">
    <property type="term" value="C:vacuole"/>
    <property type="evidence" value="ECO:0007669"/>
    <property type="project" value="GOC"/>
</dbReference>
<keyword evidence="3" id="KW-1185">Reference proteome</keyword>